<proteinExistence type="predicted"/>
<dbReference type="InterPro" id="IPR023054">
    <property type="entry name" value="Sporulation_regulator_WhiA_C"/>
</dbReference>
<reference evidence="2" key="1">
    <citation type="submission" date="2020-07" db="EMBL/GenBank/DDBJ databases">
        <authorList>
            <person name="Pettersson B.M.F."/>
            <person name="Behra P.R.K."/>
            <person name="Ramesh M."/>
            <person name="Das S."/>
            <person name="Dasgupta S."/>
            <person name="Kirsebom L.A."/>
        </authorList>
    </citation>
    <scope>NUCLEOTIDE SEQUENCE</scope>
    <source>
        <strain evidence="2">DSM 44203</strain>
    </source>
</reference>
<dbReference type="Proteomes" id="UP001207528">
    <property type="component" value="Unassembled WGS sequence"/>
</dbReference>
<comment type="caution">
    <text evidence="2">The sequence shown here is derived from an EMBL/GenBank/DDBJ whole genome shotgun (WGS) entry which is preliminary data.</text>
</comment>
<dbReference type="AlphaFoldDB" id="A0AAW5SJT5"/>
<feature type="domain" description="Sporulation regulator WhiA C-terminal" evidence="1">
    <location>
        <begin position="4"/>
        <end position="68"/>
    </location>
</feature>
<organism evidence="2 3">
    <name type="scientific">Mycolicibacterium novocastrense</name>
    <name type="common">Mycobacterium novocastrense</name>
    <dbReference type="NCBI Taxonomy" id="59813"/>
    <lineage>
        <taxon>Bacteria</taxon>
        <taxon>Bacillati</taxon>
        <taxon>Actinomycetota</taxon>
        <taxon>Actinomycetes</taxon>
        <taxon>Mycobacteriales</taxon>
        <taxon>Mycobacteriaceae</taxon>
        <taxon>Mycolicibacterium</taxon>
    </lineage>
</organism>
<gene>
    <name evidence="2" type="ORF">H7I77_09915</name>
</gene>
<evidence type="ECO:0000259" key="1">
    <source>
        <dbReference type="Pfam" id="PF02650"/>
    </source>
</evidence>
<dbReference type="EMBL" id="JACKTI010000029">
    <property type="protein sequence ID" value="MCV7023661.1"/>
    <property type="molecule type" value="Genomic_DNA"/>
</dbReference>
<sequence>MRRARETGQRTSAQAQQVLAELLASGRYPHWVAVLQHRVDHPTASLRELAQTMVPPMTKDAYAAQLRRALQTAQHHTREVTTS</sequence>
<protein>
    <recommendedName>
        <fullName evidence="1">Sporulation regulator WhiA C-terminal domain-containing protein</fullName>
    </recommendedName>
</protein>
<evidence type="ECO:0000313" key="2">
    <source>
        <dbReference type="EMBL" id="MCV7023661.1"/>
    </source>
</evidence>
<evidence type="ECO:0000313" key="3">
    <source>
        <dbReference type="Proteomes" id="UP001207528"/>
    </source>
</evidence>
<accession>A0AAW5SJT5</accession>
<name>A0AAW5SJT5_MYCNV</name>
<reference evidence="2" key="2">
    <citation type="journal article" date="2022" name="BMC Genomics">
        <title>Comparative genome analysis of mycobacteria focusing on tRNA and non-coding RNA.</title>
        <authorList>
            <person name="Behra P.R.K."/>
            <person name="Pettersson B.M.F."/>
            <person name="Ramesh M."/>
            <person name="Das S."/>
            <person name="Dasgupta S."/>
            <person name="Kirsebom L.A."/>
        </authorList>
    </citation>
    <scope>NUCLEOTIDE SEQUENCE</scope>
    <source>
        <strain evidence="2">DSM 44203</strain>
    </source>
</reference>
<dbReference type="Pfam" id="PF02650">
    <property type="entry name" value="HTH_WhiA"/>
    <property type="match status" value="1"/>
</dbReference>